<evidence type="ECO:0000313" key="14">
    <source>
        <dbReference type="EMBL" id="SSX28841.1"/>
    </source>
</evidence>
<comment type="subcellular location">
    <subcellularLocation>
        <location evidence="1">Membrane</location>
        <topology evidence="1">Single-pass type I membrane protein</topology>
    </subcellularLocation>
</comment>
<evidence type="ECO:0000256" key="7">
    <source>
        <dbReference type="ARBA" id="ARBA00023180"/>
    </source>
</evidence>
<dbReference type="InterPro" id="IPR003609">
    <property type="entry name" value="Pan_app"/>
</dbReference>
<keyword evidence="2 10" id="KW-0812">Transmembrane</keyword>
<keyword evidence="3 11" id="KW-0732">Signal</keyword>
<dbReference type="SMART" id="SM00192">
    <property type="entry name" value="LDLa"/>
    <property type="match status" value="1"/>
</dbReference>
<evidence type="ECO:0000256" key="5">
    <source>
        <dbReference type="ARBA" id="ARBA00023136"/>
    </source>
</evidence>
<dbReference type="PANTHER" id="PTHR46876">
    <property type="entry name" value="LOW-DENSITY LIPOPROTEIN RECEPTOR-RELATED PROTEIN 11"/>
    <property type="match status" value="1"/>
</dbReference>
<feature type="region of interest" description="Disordered" evidence="9">
    <location>
        <begin position="364"/>
        <end position="425"/>
    </location>
</feature>
<feature type="region of interest" description="Disordered" evidence="9">
    <location>
        <begin position="170"/>
        <end position="190"/>
    </location>
</feature>
<dbReference type="PROSITE" id="PS50948">
    <property type="entry name" value="PAN"/>
    <property type="match status" value="1"/>
</dbReference>
<dbReference type="InterPro" id="IPR002172">
    <property type="entry name" value="LDrepeatLR_classA_rpt"/>
</dbReference>
<feature type="compositionally biased region" description="Low complexity" evidence="9">
    <location>
        <begin position="372"/>
        <end position="385"/>
    </location>
</feature>
<dbReference type="InterPro" id="IPR036055">
    <property type="entry name" value="LDL_receptor-like_sf"/>
</dbReference>
<keyword evidence="7" id="KW-0325">Glycoprotein</keyword>
<sequence length="625" mass="70813">MKIFISFGFLVLMSLLQCISIVKGVHIRRSTGSNKKYLENRHIIRKRAMDIELCIDRFDIHSNKIIRTDESINMGAKFIADVELMSHDQCLRLCCETEGCNVFVYEEKVRGTCFLFECGPSENFRCKFTEHTNYTSAILDLRRPLMAVTESHPLSVHELALNKLKRPTSTTTTSIPQIQPKTTNTQIQPKPQTQVSTVTCKKFEFQCHAAGNEGGCIGIYNICDGIPQCEDASDEIECPASVIASNKNYKIQDQRYEAPNVMNVDSIKPKPYQQIDNSVNNNNNLVRVPVNQAQIQNQMPVIYSNNNNREDPMTAPKLTWQSHQVSNENLQYQDTESHIFNHKNGLQLPATNVIQPYNDRVRDPYMPDSMYQNQQQQNPIQQQPPSWIPDNRNRYNSWPPQQQPQQPPMMPQDMSLNSMQQQPQTQLNKPIFGQVPGPVQGNWVNVQQSQGQQQQDQIQQVEVPKQEKVPIIAQVPLANVVPAQGNGIESNKEIKSSDVSSDSKDESVSEEEDESENYTTEVPKKQRKHKKLKEKSHVKHSDSEHLAQSQYAHLKTQLDMEFGDHDGAADRPSGAVLSLTLGVILVTALAVLIGCRIKVATRRMRRMPKGAGGYDADFLVNGMYL</sequence>
<evidence type="ECO:0000256" key="3">
    <source>
        <dbReference type="ARBA" id="ARBA00022729"/>
    </source>
</evidence>
<dbReference type="Gene3D" id="4.10.400.10">
    <property type="entry name" value="Low-density Lipoprotein Receptor"/>
    <property type="match status" value="1"/>
</dbReference>
<evidence type="ECO:0000256" key="1">
    <source>
        <dbReference type="ARBA" id="ARBA00004479"/>
    </source>
</evidence>
<dbReference type="Pfam" id="PF00057">
    <property type="entry name" value="Ldl_recept_a"/>
    <property type="match status" value="1"/>
</dbReference>
<evidence type="ECO:0000256" key="9">
    <source>
        <dbReference type="SAM" id="MobiDB-lite"/>
    </source>
</evidence>
<dbReference type="EMBL" id="UFQT01001088">
    <property type="protein sequence ID" value="SSX28841.1"/>
    <property type="molecule type" value="Genomic_DNA"/>
</dbReference>
<dbReference type="Pfam" id="PF07502">
    <property type="entry name" value="MANEC"/>
    <property type="match status" value="1"/>
</dbReference>
<dbReference type="PROSITE" id="PS01209">
    <property type="entry name" value="LDLRA_1"/>
    <property type="match status" value="1"/>
</dbReference>
<feature type="domain" description="Apple" evidence="12">
    <location>
        <begin position="54"/>
        <end position="139"/>
    </location>
</feature>
<dbReference type="PROSITE" id="PS50986">
    <property type="entry name" value="MANSC"/>
    <property type="match status" value="1"/>
</dbReference>
<feature type="compositionally biased region" description="Low complexity" evidence="9">
    <location>
        <begin position="170"/>
        <end position="183"/>
    </location>
</feature>
<feature type="disulfide bond" evidence="8">
    <location>
        <begin position="223"/>
        <end position="238"/>
    </location>
</feature>
<keyword evidence="4 10" id="KW-1133">Transmembrane helix</keyword>
<evidence type="ECO:0000256" key="11">
    <source>
        <dbReference type="SAM" id="SignalP"/>
    </source>
</evidence>
<feature type="compositionally biased region" description="Basic residues" evidence="9">
    <location>
        <begin position="525"/>
        <end position="538"/>
    </location>
</feature>
<dbReference type="SUPFAM" id="SSF57424">
    <property type="entry name" value="LDL receptor-like module"/>
    <property type="match status" value="1"/>
</dbReference>
<dbReference type="InterPro" id="IPR013980">
    <property type="entry name" value="MANSC_dom"/>
</dbReference>
<evidence type="ECO:0000256" key="6">
    <source>
        <dbReference type="ARBA" id="ARBA00023157"/>
    </source>
</evidence>
<accession>A0A336MHF2</accession>
<evidence type="ECO:0000259" key="13">
    <source>
        <dbReference type="PROSITE" id="PS50986"/>
    </source>
</evidence>
<dbReference type="OMA" id="WANRKMI"/>
<dbReference type="PROSITE" id="PS50068">
    <property type="entry name" value="LDLRA_2"/>
    <property type="match status" value="1"/>
</dbReference>
<keyword evidence="6 8" id="KW-1015">Disulfide bond</keyword>
<feature type="compositionally biased region" description="Basic and acidic residues" evidence="9">
    <location>
        <begin position="490"/>
        <end position="507"/>
    </location>
</feature>
<feature type="signal peptide" evidence="11">
    <location>
        <begin position="1"/>
        <end position="24"/>
    </location>
</feature>
<organism evidence="14">
    <name type="scientific">Culicoides sonorensis</name>
    <name type="common">Biting midge</name>
    <dbReference type="NCBI Taxonomy" id="179676"/>
    <lineage>
        <taxon>Eukaryota</taxon>
        <taxon>Metazoa</taxon>
        <taxon>Ecdysozoa</taxon>
        <taxon>Arthropoda</taxon>
        <taxon>Hexapoda</taxon>
        <taxon>Insecta</taxon>
        <taxon>Pterygota</taxon>
        <taxon>Neoptera</taxon>
        <taxon>Endopterygota</taxon>
        <taxon>Diptera</taxon>
        <taxon>Nematocera</taxon>
        <taxon>Chironomoidea</taxon>
        <taxon>Ceratopogonidae</taxon>
        <taxon>Ceratopogoninae</taxon>
        <taxon>Culicoides</taxon>
        <taxon>Monoculicoides</taxon>
    </lineage>
</organism>
<feature type="compositionally biased region" description="Pro residues" evidence="9">
    <location>
        <begin position="401"/>
        <end position="410"/>
    </location>
</feature>
<protein>
    <submittedName>
        <fullName evidence="14">CSON000530 protein</fullName>
    </submittedName>
</protein>
<dbReference type="GO" id="GO:0016020">
    <property type="term" value="C:membrane"/>
    <property type="evidence" value="ECO:0007669"/>
    <property type="project" value="UniProtKB-SubCell"/>
</dbReference>
<feature type="chain" id="PRO_5016316861" evidence="11">
    <location>
        <begin position="25"/>
        <end position="625"/>
    </location>
</feature>
<evidence type="ECO:0000256" key="8">
    <source>
        <dbReference type="PROSITE-ProRule" id="PRU00124"/>
    </source>
</evidence>
<dbReference type="PANTHER" id="PTHR46876:SF1">
    <property type="entry name" value="LOW-DENSITY LIPOPROTEIN RECEPTOR-RELATED PROTEIN 11"/>
    <property type="match status" value="1"/>
</dbReference>
<feature type="compositionally biased region" description="Polar residues" evidence="9">
    <location>
        <begin position="414"/>
        <end position="425"/>
    </location>
</feature>
<dbReference type="VEuPathDB" id="VectorBase:CSON000530"/>
<keyword evidence="5 10" id="KW-0472">Membrane</keyword>
<dbReference type="InterPro" id="IPR023415">
    <property type="entry name" value="LDLR_class-A_CS"/>
</dbReference>
<comment type="caution">
    <text evidence="8">Lacks conserved residue(s) required for the propagation of feature annotation.</text>
</comment>
<proteinExistence type="predicted"/>
<dbReference type="AlphaFoldDB" id="A0A336MHF2"/>
<evidence type="ECO:0000259" key="12">
    <source>
        <dbReference type="PROSITE" id="PS50948"/>
    </source>
</evidence>
<dbReference type="SMART" id="SM00765">
    <property type="entry name" value="MANEC"/>
    <property type="match status" value="1"/>
</dbReference>
<feature type="transmembrane region" description="Helical" evidence="10">
    <location>
        <begin position="575"/>
        <end position="597"/>
    </location>
</feature>
<dbReference type="CDD" id="cd00112">
    <property type="entry name" value="LDLa"/>
    <property type="match status" value="1"/>
</dbReference>
<dbReference type="InterPro" id="IPR011106">
    <property type="entry name" value="MANSC_N"/>
</dbReference>
<reference evidence="14" key="1">
    <citation type="submission" date="2018-07" db="EMBL/GenBank/DDBJ databases">
        <authorList>
            <person name="Quirk P.G."/>
            <person name="Krulwich T.A."/>
        </authorList>
    </citation>
    <scope>NUCLEOTIDE SEQUENCE</scope>
</reference>
<evidence type="ECO:0000256" key="4">
    <source>
        <dbReference type="ARBA" id="ARBA00022989"/>
    </source>
</evidence>
<feature type="domain" description="MANSC" evidence="13">
    <location>
        <begin position="60"/>
        <end position="137"/>
    </location>
</feature>
<feature type="region of interest" description="Disordered" evidence="9">
    <location>
        <begin position="488"/>
        <end position="547"/>
    </location>
</feature>
<evidence type="ECO:0000256" key="10">
    <source>
        <dbReference type="SAM" id="Phobius"/>
    </source>
</evidence>
<gene>
    <name evidence="14" type="primary">CSON000530</name>
</gene>
<evidence type="ECO:0000256" key="2">
    <source>
        <dbReference type="ARBA" id="ARBA00022692"/>
    </source>
</evidence>
<name>A0A336MHF2_CULSO</name>